<organism evidence="1 2">
    <name type="scientific">Comamonas squillarum</name>
    <dbReference type="NCBI Taxonomy" id="2977320"/>
    <lineage>
        <taxon>Bacteria</taxon>
        <taxon>Pseudomonadati</taxon>
        <taxon>Pseudomonadota</taxon>
        <taxon>Betaproteobacteria</taxon>
        <taxon>Burkholderiales</taxon>
        <taxon>Comamonadaceae</taxon>
        <taxon>Comamonas</taxon>
    </lineage>
</organism>
<evidence type="ECO:0000313" key="2">
    <source>
        <dbReference type="Proteomes" id="UP001058290"/>
    </source>
</evidence>
<protein>
    <submittedName>
        <fullName evidence="1">Uncharacterized protein</fullName>
    </submittedName>
</protein>
<accession>A0ABY5ZYT5</accession>
<name>A0ABY5ZYT5_9BURK</name>
<sequence length="795" mass="87326">MSLWNPYAFTPTGARASVSAPPALRVIGGRASGEQMGMAQAAFAKFCGRSRVSFWQNPNEQGTLPDGSRYKFMVVGNSTVMTIWPVNAQSKPPGKMGIMLTTKVNDSYISKLFTPGGEFDKPDGTWEVTDLQAGNRDGVYATSSFGGKFPAWAQNRTFATPTKLSYITSYGGYGNRRFIQAYPQLDGAPVALLDSRTLLTLVRSRGGLELHRLTMLKPGELFPPSENPYALDPVELTFDIKLHQNLVIGDMAESVPFAEDFCISKDGSRVLAVYQGEGTVIVPGVPENGQIVRWAAPNAPQLGAEVNSDGRAVYGYTDGGFNDRPRDRWVQAREANYRVAEYRMQGGSLSRTELVFNQTGAFVDVEPIADWRINFFGSAPSTEYNIGPNLWGNTLSRNQPVWSTRSAPMVVITNREYLGDDANGNPMYRTTWKGAGPVSATEESSWKGKNVLLNYFAGNERVVLVAESEGRYSLTASGNYDETADIWTDSSRNNASKEHNDGGTISRSRTSYVTLNSGEKFQLIEQVVSESGSFTSRQVNAEHTNQAELWVDNWTTSDVSYSAKLLSRGIYVYDPSLYLLVYTEGTAEHSGGFAYDAHTWTHNKGALRDNGTDSSLSNNCPLPNPKFSLVIRFGNTKLTFPIQLRTDDAIARKRARLSWGVTCGVEPEWQLPAKGLITINSGRTFGTPPGFRENGQQWGVNEGRVVNSTYAFFETIPRCVPLGCSMPTIEVYYAKDPWTGAALLLIKPYQIVGGIPVILTVDEPMAFAIDRQGVKRLSAIDASVLVNQTTNINPE</sequence>
<dbReference type="EMBL" id="CP104377">
    <property type="protein sequence ID" value="UXC19163.1"/>
    <property type="molecule type" value="Genomic_DNA"/>
</dbReference>
<evidence type="ECO:0000313" key="1">
    <source>
        <dbReference type="EMBL" id="UXC19163.1"/>
    </source>
</evidence>
<keyword evidence="2" id="KW-1185">Reference proteome</keyword>
<proteinExistence type="predicted"/>
<dbReference type="RefSeq" id="WP_260719464.1">
    <property type="nucleotide sequence ID" value="NZ_CP104377.1"/>
</dbReference>
<reference evidence="1" key="1">
    <citation type="submission" date="2022-09" db="EMBL/GenBank/DDBJ databases">
        <title>Bacterial diversity in gut of crayfish and pufferfish.</title>
        <authorList>
            <person name="Huang Y."/>
        </authorList>
    </citation>
    <scope>NUCLEOTIDE SEQUENCE</scope>
    <source>
        <strain evidence="1">PR12</strain>
    </source>
</reference>
<dbReference type="Proteomes" id="UP001058290">
    <property type="component" value="Chromosome"/>
</dbReference>
<gene>
    <name evidence="1" type="ORF">N4T19_03280</name>
</gene>